<reference evidence="2 3" key="1">
    <citation type="submission" date="2020-08" db="EMBL/GenBank/DDBJ databases">
        <title>Plant Genome Project.</title>
        <authorList>
            <person name="Zhang R.-G."/>
        </authorList>
    </citation>
    <scope>NUCLEOTIDE SEQUENCE [LARGE SCALE GENOMIC DNA]</scope>
    <source>
        <tissue evidence="2">Rhizome</tissue>
    </source>
</reference>
<dbReference type="AlphaFoldDB" id="A0A8J5FC85"/>
<proteinExistence type="predicted"/>
<evidence type="ECO:0000259" key="1">
    <source>
        <dbReference type="Pfam" id="PF25335"/>
    </source>
</evidence>
<sequence>MPLISELTQAAPPSAPPMLLPPSYVHWVWHCHCLDPAGSYLEYCISRFGALIDRSLIIDDENEEYAYYRCREIWAARYPSEQFDFDVDEAAEYEEAVGAEESGSDLFAVVQRYERLWMPLISELTQAAPPSAPPMLLPPSDVHWVWHCHCLDPAGSYLEYCISRFGALIDRPLIIDDENEEYAYYRCREIWAARYPSEQFDFDVDEAAGYEEAVGAEESGSDLFAVVQRYRLLPSFFSDPFVSETVYLVAAQRRYLSFLHLSRVLEDGPFRLVPTSDVLLMLLSHQSYPRSYANDKKEMGDHGRATLSFGERAAAEEVEETRKVWEKTFDEPYEKAGVVLEPARSPSRVYFNWAPPEDDVNRIYKGLQPRFLMEVSIFLKGTWGQIEDKYLSDKFLRLRTGRCHMGMKLNEPLLNLSSETWQRIWHLYCEFGTKGIVIEVRQKRNSCLASHKLITKLVFLWNDLLRTTTLTVKKPLEVQVSALTSTTPPVQAPYLLKCVPDRVTDDGGAMISDVVLRMNRYHPQQGRWLSRTVLDHARRECFVIRIRVGRGIWRRGAETPEAVKWEDRIIEIREGPWSYIAGTVGTAPDKIVGTAAPKKEESEIKKMTWCLSTGDVLSIQWESALEIILENENIGEQAKFLSGRKLQYEMKGVDSSSISNEEEEQYLTLVRFAPEYPDGKATALLNWKLLAVEFSPDEDAVLILLLCVAIARTLSVIRKEDLSGLLVRRRVREVAGGQRDWSSVLLPPQSSSSVHLKPWYWNAKMVLASMETDVSSLPINKSFPADGKCSMYEHVILSG</sequence>
<accession>A0A8J5FC85</accession>
<dbReference type="PANTHER" id="PTHR34365:SF2">
    <property type="entry name" value="ENOLASE (DUF1399)"/>
    <property type="match status" value="1"/>
</dbReference>
<dbReference type="InterPro" id="IPR009836">
    <property type="entry name" value="GRDP-like"/>
</dbReference>
<evidence type="ECO:0000313" key="3">
    <source>
        <dbReference type="Proteomes" id="UP000734854"/>
    </source>
</evidence>
<keyword evidence="3" id="KW-1185">Reference proteome</keyword>
<evidence type="ECO:0000313" key="2">
    <source>
        <dbReference type="EMBL" id="KAG6484210.1"/>
    </source>
</evidence>
<name>A0A8J5FC85_ZINOF</name>
<gene>
    <name evidence="2" type="ORF">ZIOFF_061005</name>
</gene>
<dbReference type="Pfam" id="PF25335">
    <property type="entry name" value="GRDP_C"/>
    <property type="match status" value="1"/>
</dbReference>
<feature type="domain" description="GRPD C-terminal" evidence="1">
    <location>
        <begin position="533"/>
        <end position="694"/>
    </location>
</feature>
<dbReference type="Proteomes" id="UP000734854">
    <property type="component" value="Unassembled WGS sequence"/>
</dbReference>
<dbReference type="Pfam" id="PF07173">
    <property type="entry name" value="GRDP-like"/>
    <property type="match status" value="2"/>
</dbReference>
<dbReference type="InterPro" id="IPR057518">
    <property type="entry name" value="GRDP_C"/>
</dbReference>
<dbReference type="EMBL" id="JACMSC010000016">
    <property type="protein sequence ID" value="KAG6484210.1"/>
    <property type="molecule type" value="Genomic_DNA"/>
</dbReference>
<comment type="caution">
    <text evidence="2">The sequence shown here is derived from an EMBL/GenBank/DDBJ whole genome shotgun (WGS) entry which is preliminary data.</text>
</comment>
<dbReference type="PANTHER" id="PTHR34365">
    <property type="entry name" value="ENOLASE (DUF1399)"/>
    <property type="match status" value="1"/>
</dbReference>
<protein>
    <recommendedName>
        <fullName evidence="1">GRPD C-terminal domain-containing protein</fullName>
    </recommendedName>
</protein>
<organism evidence="2 3">
    <name type="scientific">Zingiber officinale</name>
    <name type="common">Ginger</name>
    <name type="synonym">Amomum zingiber</name>
    <dbReference type="NCBI Taxonomy" id="94328"/>
    <lineage>
        <taxon>Eukaryota</taxon>
        <taxon>Viridiplantae</taxon>
        <taxon>Streptophyta</taxon>
        <taxon>Embryophyta</taxon>
        <taxon>Tracheophyta</taxon>
        <taxon>Spermatophyta</taxon>
        <taxon>Magnoliopsida</taxon>
        <taxon>Liliopsida</taxon>
        <taxon>Zingiberales</taxon>
        <taxon>Zingiberaceae</taxon>
        <taxon>Zingiber</taxon>
    </lineage>
</organism>